<dbReference type="InterPro" id="IPR041522">
    <property type="entry name" value="CdaR_GGDEF"/>
</dbReference>
<dbReference type="PANTHER" id="PTHR33744:SF1">
    <property type="entry name" value="DNA-BINDING TRANSCRIPTIONAL ACTIVATOR ADER"/>
    <property type="match status" value="1"/>
</dbReference>
<reference evidence="5 6" key="1">
    <citation type="submission" date="2020-04" db="EMBL/GenBank/DDBJ databases">
        <title>Gordonia sp. nov. TBRC 11910.</title>
        <authorList>
            <person name="Suriyachadkun C."/>
        </authorList>
    </citation>
    <scope>NUCLEOTIDE SEQUENCE [LARGE SCALE GENOMIC DNA]</scope>
    <source>
        <strain evidence="5 6">TBRC 11910</strain>
    </source>
</reference>
<keyword evidence="6" id="KW-1185">Reference proteome</keyword>
<evidence type="ECO:0000259" key="2">
    <source>
        <dbReference type="Pfam" id="PF13556"/>
    </source>
</evidence>
<gene>
    <name evidence="5" type="ORF">HH308_28795</name>
</gene>
<evidence type="ECO:0000313" key="6">
    <source>
        <dbReference type="Proteomes" id="UP000550729"/>
    </source>
</evidence>
<dbReference type="InterPro" id="IPR025736">
    <property type="entry name" value="PucR_C-HTH_dom"/>
</dbReference>
<dbReference type="Pfam" id="PF17853">
    <property type="entry name" value="GGDEF_2"/>
    <property type="match status" value="1"/>
</dbReference>
<dbReference type="InterPro" id="IPR051448">
    <property type="entry name" value="CdaR-like_regulators"/>
</dbReference>
<dbReference type="PANTHER" id="PTHR33744">
    <property type="entry name" value="CARBOHYDRATE DIACID REGULATOR"/>
    <property type="match status" value="1"/>
</dbReference>
<feature type="domain" description="RsbT co-antagonist protein RsbRD N-terminal" evidence="3">
    <location>
        <begin position="21"/>
        <end position="159"/>
    </location>
</feature>
<feature type="domain" description="PucR C-terminal helix-turn-helix" evidence="2">
    <location>
        <begin position="330"/>
        <end position="388"/>
    </location>
</feature>
<dbReference type="Pfam" id="PF13556">
    <property type="entry name" value="HTH_30"/>
    <property type="match status" value="1"/>
</dbReference>
<dbReference type="Proteomes" id="UP000550729">
    <property type="component" value="Unassembled WGS sequence"/>
</dbReference>
<sequence length="401" mass="44088">MGFTPSSSVATVAQTLLSQVDDVADEMLRRIVDKIDVYADQTFVDEADHRRSLVENIVHILTRVSGESSDRLQVAEDLGRRRAEQGAPLPEILRAYRIGFTLLWERLLEAARAAGPQAVDALLDSATDIWILADDYSSTVTESYRAAMSEKLLAADRRRSGILSALLDGVPDDASAWEIAKLLELPYEGEFLVLVAETTELDVDPLPGLPGRLGALSIGSAWRSRPDSEIGVVSLPRNVDAGRVMSLVEGVASARVGFSPKFFRLDGTARALRLAQVALDSLPAGRRGARQLADEPQTDLLVRDLDTTRRFVRRVLGDLLRLPDDERTTLLNTAEVWVSVQGSAAAASRRLYCHENTVRHRLHRLEDYMEASLDDPRAVGDLTTALQAIRTFPQLGERVDG</sequence>
<dbReference type="AlphaFoldDB" id="A0A848L8Y1"/>
<feature type="domain" description="CdaR GGDEF-like" evidence="4">
    <location>
        <begin position="171"/>
        <end position="280"/>
    </location>
</feature>
<name>A0A848L8Y1_9ACTN</name>
<accession>A0A848L8Y1</accession>
<organism evidence="5 6">
    <name type="scientific">Gordonia asplenii</name>
    <dbReference type="NCBI Taxonomy" id="2725283"/>
    <lineage>
        <taxon>Bacteria</taxon>
        <taxon>Bacillati</taxon>
        <taxon>Actinomycetota</taxon>
        <taxon>Actinomycetes</taxon>
        <taxon>Mycobacteriales</taxon>
        <taxon>Gordoniaceae</taxon>
        <taxon>Gordonia</taxon>
    </lineage>
</organism>
<proteinExistence type="inferred from homology"/>
<dbReference type="RefSeq" id="WP_170197728.1">
    <property type="nucleotide sequence ID" value="NZ_JABBNB010000056.1"/>
</dbReference>
<comment type="similarity">
    <text evidence="1">Belongs to the CdaR family.</text>
</comment>
<evidence type="ECO:0000259" key="4">
    <source>
        <dbReference type="Pfam" id="PF17853"/>
    </source>
</evidence>
<comment type="caution">
    <text evidence="5">The sequence shown here is derived from an EMBL/GenBank/DDBJ whole genome shotgun (WGS) entry which is preliminary data.</text>
</comment>
<dbReference type="Pfam" id="PF14361">
    <property type="entry name" value="RsbRD_N"/>
    <property type="match status" value="1"/>
</dbReference>
<protein>
    <submittedName>
        <fullName evidence="5">PucR family transcriptional regulator</fullName>
    </submittedName>
</protein>
<evidence type="ECO:0000313" key="5">
    <source>
        <dbReference type="EMBL" id="NMO05223.1"/>
    </source>
</evidence>
<dbReference type="InterPro" id="IPR042070">
    <property type="entry name" value="PucR_C-HTH_sf"/>
</dbReference>
<dbReference type="InterPro" id="IPR025751">
    <property type="entry name" value="RsbRD_N_dom"/>
</dbReference>
<evidence type="ECO:0000256" key="1">
    <source>
        <dbReference type="ARBA" id="ARBA00006754"/>
    </source>
</evidence>
<dbReference type="Gene3D" id="1.10.10.2840">
    <property type="entry name" value="PucR C-terminal helix-turn-helix domain"/>
    <property type="match status" value="1"/>
</dbReference>
<dbReference type="EMBL" id="JABBNB010000056">
    <property type="protein sequence ID" value="NMO05223.1"/>
    <property type="molecule type" value="Genomic_DNA"/>
</dbReference>
<evidence type="ECO:0000259" key="3">
    <source>
        <dbReference type="Pfam" id="PF14361"/>
    </source>
</evidence>